<feature type="compositionally biased region" description="Basic and acidic residues" evidence="11">
    <location>
        <begin position="105"/>
        <end position="117"/>
    </location>
</feature>
<gene>
    <name evidence="13" type="ORF">Glove_187g37</name>
</gene>
<feature type="compositionally biased region" description="Acidic residues" evidence="11">
    <location>
        <begin position="239"/>
        <end position="251"/>
    </location>
</feature>
<dbReference type="FunFam" id="2.170.11.10:FF:000001">
    <property type="entry name" value="DNA topoisomerase I"/>
    <property type="match status" value="1"/>
</dbReference>
<dbReference type="STRING" id="1348612.A0A397IWA0"/>
<dbReference type="PROSITE" id="PS52038">
    <property type="entry name" value="TOPO_IB_2"/>
    <property type="match status" value="1"/>
</dbReference>
<reference evidence="13 14" key="1">
    <citation type="submission" date="2018-08" db="EMBL/GenBank/DDBJ databases">
        <title>Genome and evolution of the arbuscular mycorrhizal fungus Diversispora epigaea (formerly Glomus versiforme) and its bacterial endosymbionts.</title>
        <authorList>
            <person name="Sun X."/>
            <person name="Fei Z."/>
            <person name="Harrison M."/>
        </authorList>
    </citation>
    <scope>NUCLEOTIDE SEQUENCE [LARGE SCALE GENOMIC DNA]</scope>
    <source>
        <strain evidence="13 14">IT104</strain>
    </source>
</reference>
<dbReference type="SUPFAM" id="SSF56349">
    <property type="entry name" value="DNA breaking-rejoining enzymes"/>
    <property type="match status" value="1"/>
</dbReference>
<feature type="compositionally biased region" description="Basic residues" evidence="11">
    <location>
        <begin position="193"/>
        <end position="203"/>
    </location>
</feature>
<organism evidence="13 14">
    <name type="scientific">Diversispora epigaea</name>
    <dbReference type="NCBI Taxonomy" id="1348612"/>
    <lineage>
        <taxon>Eukaryota</taxon>
        <taxon>Fungi</taxon>
        <taxon>Fungi incertae sedis</taxon>
        <taxon>Mucoromycota</taxon>
        <taxon>Glomeromycotina</taxon>
        <taxon>Glomeromycetes</taxon>
        <taxon>Diversisporales</taxon>
        <taxon>Diversisporaceae</taxon>
        <taxon>Diversispora</taxon>
    </lineage>
</organism>
<dbReference type="GO" id="GO:0006260">
    <property type="term" value="P:DNA replication"/>
    <property type="evidence" value="ECO:0007669"/>
    <property type="project" value="TreeGrafter"/>
</dbReference>
<dbReference type="SMART" id="SM00435">
    <property type="entry name" value="TOPEUc"/>
    <property type="match status" value="1"/>
</dbReference>
<dbReference type="InterPro" id="IPR014711">
    <property type="entry name" value="TopoI_cat_a-hlx-sub_euk"/>
</dbReference>
<comment type="caution">
    <text evidence="13">The sequence shown here is derived from an EMBL/GenBank/DDBJ whole genome shotgun (WGS) entry which is preliminary data.</text>
</comment>
<evidence type="ECO:0000256" key="2">
    <source>
        <dbReference type="ARBA" id="ARBA00004123"/>
    </source>
</evidence>
<feature type="active site" description="O-(3'-phospho-DNA)-tyrosine intermediate" evidence="8">
    <location>
        <position position="843"/>
    </location>
</feature>
<dbReference type="Proteomes" id="UP000266861">
    <property type="component" value="Unassembled WGS sequence"/>
</dbReference>
<feature type="region of interest" description="Disordered" evidence="11">
    <location>
        <begin position="1"/>
        <end position="136"/>
    </location>
</feature>
<name>A0A397IWA0_9GLOM</name>
<dbReference type="CDD" id="cd00659">
    <property type="entry name" value="Topo_IB_C"/>
    <property type="match status" value="1"/>
</dbReference>
<keyword evidence="10" id="KW-0175">Coiled coil</keyword>
<comment type="catalytic activity">
    <reaction evidence="1 8 9">
        <text>ATP-independent breakage of single-stranded DNA, followed by passage and rejoining.</text>
        <dbReference type="EC" id="5.6.2.1"/>
    </reaction>
</comment>
<evidence type="ECO:0000256" key="6">
    <source>
        <dbReference type="ARBA" id="ARBA00023235"/>
    </source>
</evidence>
<dbReference type="PROSITE" id="PS00176">
    <property type="entry name" value="TOPO_IB_1"/>
    <property type="match status" value="1"/>
</dbReference>
<keyword evidence="6 8" id="KW-0413">Isomerase</keyword>
<keyword evidence="7" id="KW-0539">Nucleus</keyword>
<evidence type="ECO:0000256" key="5">
    <source>
        <dbReference type="ARBA" id="ARBA00023125"/>
    </source>
</evidence>
<dbReference type="InterPro" id="IPR001631">
    <property type="entry name" value="TopoI"/>
</dbReference>
<evidence type="ECO:0000256" key="10">
    <source>
        <dbReference type="SAM" id="Coils"/>
    </source>
</evidence>
<dbReference type="CDD" id="cd00660">
    <property type="entry name" value="Topoisomer_IB_N"/>
    <property type="match status" value="1"/>
</dbReference>
<dbReference type="SUPFAM" id="SSF56741">
    <property type="entry name" value="Eukaryotic DNA topoisomerase I, N-terminal DNA-binding fragment"/>
    <property type="match status" value="1"/>
</dbReference>
<feature type="compositionally biased region" description="Basic and acidic residues" evidence="11">
    <location>
        <begin position="223"/>
        <end position="238"/>
    </location>
</feature>
<dbReference type="EC" id="5.6.2.1" evidence="9"/>
<dbReference type="GO" id="GO:0005694">
    <property type="term" value="C:chromosome"/>
    <property type="evidence" value="ECO:0007669"/>
    <property type="project" value="InterPro"/>
</dbReference>
<dbReference type="PANTHER" id="PTHR10290">
    <property type="entry name" value="DNA TOPOISOMERASE I"/>
    <property type="match status" value="1"/>
</dbReference>
<dbReference type="InterPro" id="IPR008336">
    <property type="entry name" value="TopoI_DNA-bd_euk"/>
</dbReference>
<evidence type="ECO:0000256" key="8">
    <source>
        <dbReference type="PROSITE-ProRule" id="PRU01382"/>
    </source>
</evidence>
<dbReference type="GO" id="GO:0003677">
    <property type="term" value="F:DNA binding"/>
    <property type="evidence" value="ECO:0007669"/>
    <property type="project" value="UniProtKB-UniRule"/>
</dbReference>
<dbReference type="InterPro" id="IPR011010">
    <property type="entry name" value="DNA_brk_join_enz"/>
</dbReference>
<dbReference type="InterPro" id="IPR014727">
    <property type="entry name" value="TopoI_cat_a/b-sub_euk"/>
</dbReference>
<dbReference type="Gene3D" id="2.170.11.10">
    <property type="entry name" value="DNA Topoisomerase I, domain 2"/>
    <property type="match status" value="1"/>
</dbReference>
<dbReference type="PRINTS" id="PR00416">
    <property type="entry name" value="EUTPISMRASEI"/>
</dbReference>
<dbReference type="FunFam" id="3.90.15.10:FF:000003">
    <property type="entry name" value="DNA topoisomerase I"/>
    <property type="match status" value="1"/>
</dbReference>
<feature type="domain" description="DNA topoisomerase I eukaryotic-type" evidence="12">
    <location>
        <begin position="410"/>
        <end position="857"/>
    </location>
</feature>
<comment type="function">
    <text evidence="9">Releases the supercoiling and torsional tension of DNA introduced during the DNA replication and transcription by transiently cleaving and rejoining one strand of the DNA duplex. Introduces a single-strand break via transesterification at the specific target site 5'-[CT]CCTTp site in duplex DNA. The scissile phosphodiester is attacked by the catalytic tyrosine of the enzyme, resulting in the formation of a DNA-(3'-phosphotyrosyl)-enzyme intermediate and the expulsion of a 5'-OH DNA strand. The free DNA strand then undergoes passage around the unbroken strand thus removing DNA supercoils. Finally, in the religation step, the DNA 5'-OH attacks the covalent intermediate to expel the active-site tyrosine and restore the DNA phosphodiester backbone.</text>
</comment>
<dbReference type="Gene3D" id="3.90.15.10">
    <property type="entry name" value="Topoisomerase I, Chain A, domain 3"/>
    <property type="match status" value="1"/>
</dbReference>
<keyword evidence="4 8" id="KW-0799">Topoisomerase</keyword>
<dbReference type="InterPro" id="IPR013030">
    <property type="entry name" value="DNA_topo_DNA_db_N_dom2"/>
</dbReference>
<accession>A0A397IWA0</accession>
<dbReference type="GO" id="GO:0006265">
    <property type="term" value="P:DNA topological change"/>
    <property type="evidence" value="ECO:0007669"/>
    <property type="project" value="UniProtKB-UniRule"/>
</dbReference>
<dbReference type="OrthoDB" id="47179at2759"/>
<evidence type="ECO:0000256" key="4">
    <source>
        <dbReference type="ARBA" id="ARBA00023029"/>
    </source>
</evidence>
<dbReference type="InterPro" id="IPR025834">
    <property type="entry name" value="TopoI_C_dom"/>
</dbReference>
<evidence type="ECO:0000313" key="14">
    <source>
        <dbReference type="Proteomes" id="UP000266861"/>
    </source>
</evidence>
<feature type="compositionally biased region" description="Basic and acidic residues" evidence="11">
    <location>
        <begin position="152"/>
        <end position="192"/>
    </location>
</feature>
<dbReference type="InterPro" id="IPR013500">
    <property type="entry name" value="TopoI_cat_euk"/>
</dbReference>
<dbReference type="EMBL" id="PQFF01000177">
    <property type="protein sequence ID" value="RHZ76910.1"/>
    <property type="molecule type" value="Genomic_DNA"/>
</dbReference>
<feature type="region of interest" description="Disordered" evidence="11">
    <location>
        <begin position="149"/>
        <end position="251"/>
    </location>
</feature>
<evidence type="ECO:0000256" key="3">
    <source>
        <dbReference type="ARBA" id="ARBA00006645"/>
    </source>
</evidence>
<keyword evidence="5 8" id="KW-0238">DNA-binding</keyword>
<dbReference type="InterPro" id="IPR018521">
    <property type="entry name" value="TopoIB_AS"/>
</dbReference>
<dbReference type="Gene3D" id="1.10.132.10">
    <property type="match status" value="1"/>
</dbReference>
<dbReference type="Pfam" id="PF02919">
    <property type="entry name" value="Topoisom_I_N"/>
    <property type="match status" value="1"/>
</dbReference>
<evidence type="ECO:0000313" key="13">
    <source>
        <dbReference type="EMBL" id="RHZ76910.1"/>
    </source>
</evidence>
<dbReference type="Pfam" id="PF01028">
    <property type="entry name" value="Topoisom_I"/>
    <property type="match status" value="1"/>
</dbReference>
<dbReference type="InterPro" id="IPR013499">
    <property type="entry name" value="TopoI_euk"/>
</dbReference>
<evidence type="ECO:0000256" key="1">
    <source>
        <dbReference type="ARBA" id="ARBA00000213"/>
    </source>
</evidence>
<evidence type="ECO:0000256" key="9">
    <source>
        <dbReference type="RuleBase" id="RU365101"/>
    </source>
</evidence>
<protein>
    <recommendedName>
        <fullName evidence="9">DNA topoisomerase I</fullName>
        <ecNumber evidence="9">5.6.2.1</ecNumber>
    </recommendedName>
    <alternativeName>
        <fullName evidence="9">DNA topoisomerase 1</fullName>
    </alternativeName>
</protein>
<evidence type="ECO:0000256" key="11">
    <source>
        <dbReference type="SAM" id="MobiDB-lite"/>
    </source>
</evidence>
<feature type="coiled-coil region" evidence="10">
    <location>
        <begin position="735"/>
        <end position="824"/>
    </location>
</feature>
<dbReference type="InterPro" id="IPR013034">
    <property type="entry name" value="DNA_topo_DNA_db_N_dom1"/>
</dbReference>
<dbReference type="InterPro" id="IPR051062">
    <property type="entry name" value="Topoisomerase_IB"/>
</dbReference>
<dbReference type="GO" id="GO:0007059">
    <property type="term" value="P:chromosome segregation"/>
    <property type="evidence" value="ECO:0007669"/>
    <property type="project" value="TreeGrafter"/>
</dbReference>
<dbReference type="GO" id="GO:0005730">
    <property type="term" value="C:nucleolus"/>
    <property type="evidence" value="ECO:0007669"/>
    <property type="project" value="TreeGrafter"/>
</dbReference>
<evidence type="ECO:0000259" key="12">
    <source>
        <dbReference type="SMART" id="SM00435"/>
    </source>
</evidence>
<sequence>MGRPNGKKASTTKVPKSKNNDIKEKTEKDTSESDSEIKVLRRRPKRIIMETESEESENEIVLSQKATKSPGSNNKTNVQNSLIKDEKVESKVVKRKRVDSEAEENDKGIEPKNDSKKLNNKKATIKKEEPNSTIKKISATSTTTLTTKAKTIKQETKTVKQEAKTVKQEAKTVKQETKRKRNDSDSDLEYRKLASKSRNRTSAKKSGPERKKKKEDDQADVEISEKKKGKQKETKEASDAEVEQDSDEEDDEFKWWQQNADNDGTVKWNTLEHNGVYFPPPYEPHNIKMKYDGKEVTLTPEAEEVASFYAAMLGTEYVKNSIFNKNFFKDWQEIIKKSSKNPPIKDFKKCDFTPIYEYFEKEKERKKNMSKEEKAAIKEEKKKLEEKYGFCVLDGRREKVGNFRIEPPNLFRGRGAHPKCGKLKQRVLPEQVTINVGKNTPVPSPPPGHKWKEVIHENTVTWLATWKENVNDNIKYVFLAANSSLKGQSDLKKFDKARELKKHIEKIRSDYKKELKDKLMATRQMATVIYLIDRLALRAGNEKNTKDEADTVGCCSLRVEHVTLKPPNTVEFDFLGKDSIRYVNTVEVEEQVFKNLRIFIKGKDPKKDMLFDRVNTQDLNKRLSGYMKGLTAKVFRTYNASYTFQTELKKLTDEKATVAEKILSYNRANRMVAILCNHQRSVSKAHSNQMNKIQDKIRTLKYQKMKAKKVIMCLDTKLKKKYSDLESDLEEDWIIEHEKQLMEKERERIRKKYEKDNETRKEEKKKLLTEEDLQQMLADVDEKEKELIHERKIAKIQPKKGQTIEKLEAQIEKLDARIKETKLMMVDKDENKTTALGTSKINYIDPRISAAWCLKYNVPTEKIFNKSLRDKFKWAFDVVNKEWEF</sequence>
<keyword evidence="14" id="KW-1185">Reference proteome</keyword>
<feature type="coiled-coil region" evidence="10">
    <location>
        <begin position="359"/>
        <end position="387"/>
    </location>
</feature>
<dbReference type="Gene3D" id="1.10.10.41">
    <property type="entry name" value="Yeast DNA topoisomerase - domain 1"/>
    <property type="match status" value="1"/>
</dbReference>
<dbReference type="Pfam" id="PF14370">
    <property type="entry name" value="Topo_C_assoc"/>
    <property type="match status" value="1"/>
</dbReference>
<dbReference type="InterPro" id="IPR036202">
    <property type="entry name" value="TopoI_DNA-bd_euk_N_sf"/>
</dbReference>
<evidence type="ECO:0000256" key="7">
    <source>
        <dbReference type="ARBA" id="ARBA00023242"/>
    </source>
</evidence>
<feature type="compositionally biased region" description="Basic and acidic residues" evidence="11">
    <location>
        <begin position="18"/>
        <end position="39"/>
    </location>
</feature>
<comment type="similarity">
    <text evidence="3 8 9">Belongs to the type IB topoisomerase family.</text>
</comment>
<dbReference type="GO" id="GO:0003917">
    <property type="term" value="F:DNA topoisomerase type I (single strand cut, ATP-independent) activity"/>
    <property type="evidence" value="ECO:0007669"/>
    <property type="project" value="UniProtKB-UniRule"/>
</dbReference>
<feature type="compositionally biased region" description="Polar residues" evidence="11">
    <location>
        <begin position="64"/>
        <end position="82"/>
    </location>
</feature>
<dbReference type="FunFam" id="1.10.10.41:FF:000001">
    <property type="entry name" value="DNA topoisomerase I"/>
    <property type="match status" value="1"/>
</dbReference>
<feature type="compositionally biased region" description="Basic and acidic residues" evidence="11">
    <location>
        <begin position="83"/>
        <end position="92"/>
    </location>
</feature>
<dbReference type="AlphaFoldDB" id="A0A397IWA0"/>
<proteinExistence type="inferred from homology"/>
<comment type="subcellular location">
    <subcellularLocation>
        <location evidence="2">Nucleus</location>
    </subcellularLocation>
</comment>
<dbReference type="PANTHER" id="PTHR10290:SF3">
    <property type="entry name" value="DNA TOPOISOMERASE 1"/>
    <property type="match status" value="1"/>
</dbReference>